<dbReference type="EMBL" id="ML995872">
    <property type="protein sequence ID" value="KAF2766394.1"/>
    <property type="molecule type" value="Genomic_DNA"/>
</dbReference>
<dbReference type="AlphaFoldDB" id="A0A6G1L2C5"/>
<reference evidence="2" key="1">
    <citation type="journal article" date="2020" name="Stud. Mycol.">
        <title>101 Dothideomycetes genomes: a test case for predicting lifestyles and emergence of pathogens.</title>
        <authorList>
            <person name="Haridas S."/>
            <person name="Albert R."/>
            <person name="Binder M."/>
            <person name="Bloem J."/>
            <person name="Labutti K."/>
            <person name="Salamov A."/>
            <person name="Andreopoulos B."/>
            <person name="Baker S."/>
            <person name="Barry K."/>
            <person name="Bills G."/>
            <person name="Bluhm B."/>
            <person name="Cannon C."/>
            <person name="Castanera R."/>
            <person name="Culley D."/>
            <person name="Daum C."/>
            <person name="Ezra D."/>
            <person name="Gonzalez J."/>
            <person name="Henrissat B."/>
            <person name="Kuo A."/>
            <person name="Liang C."/>
            <person name="Lipzen A."/>
            <person name="Lutzoni F."/>
            <person name="Magnuson J."/>
            <person name="Mondo S."/>
            <person name="Nolan M."/>
            <person name="Ohm R."/>
            <person name="Pangilinan J."/>
            <person name="Park H.-J."/>
            <person name="Ramirez L."/>
            <person name="Alfaro M."/>
            <person name="Sun H."/>
            <person name="Tritt A."/>
            <person name="Yoshinaga Y."/>
            <person name="Zwiers L.-H."/>
            <person name="Turgeon B."/>
            <person name="Goodwin S."/>
            <person name="Spatafora J."/>
            <person name="Crous P."/>
            <person name="Grigoriev I."/>
        </authorList>
    </citation>
    <scope>NUCLEOTIDE SEQUENCE</scope>
    <source>
        <strain evidence="2">CBS 116005</strain>
    </source>
</reference>
<organism evidence="2 3">
    <name type="scientific">Teratosphaeria nubilosa</name>
    <dbReference type="NCBI Taxonomy" id="161662"/>
    <lineage>
        <taxon>Eukaryota</taxon>
        <taxon>Fungi</taxon>
        <taxon>Dikarya</taxon>
        <taxon>Ascomycota</taxon>
        <taxon>Pezizomycotina</taxon>
        <taxon>Dothideomycetes</taxon>
        <taxon>Dothideomycetidae</taxon>
        <taxon>Mycosphaerellales</taxon>
        <taxon>Teratosphaeriaceae</taxon>
        <taxon>Teratosphaeria</taxon>
    </lineage>
</organism>
<dbReference type="Proteomes" id="UP000799436">
    <property type="component" value="Unassembled WGS sequence"/>
</dbReference>
<name>A0A6G1L2C5_9PEZI</name>
<keyword evidence="1" id="KW-0472">Membrane</keyword>
<accession>A0A6G1L2C5</accession>
<sequence>MRSRPQTPSIKGSDFSISFRNIHNTNLPWASSRLSFTITNKQQRNRTTQLSTIVGLVLGATTVVAAAAPTIDVPSAFAKRDNTRFGNGFVTNWTSDRSWILEATTTLILPALNSPQVASSALGLWPGIETPAGDLIQGLAISDADSYYCTHNQGEWCIVTAASVAGQMQYGANTSATAGSKITFHYVYNQGSSSYEQYISINGTAVSSISTPLNHGQKWGTAIECQTPPCGTIDAHQYV</sequence>
<keyword evidence="3" id="KW-1185">Reference proteome</keyword>
<keyword evidence="1" id="KW-0812">Transmembrane</keyword>
<evidence type="ECO:0000313" key="3">
    <source>
        <dbReference type="Proteomes" id="UP000799436"/>
    </source>
</evidence>
<evidence type="ECO:0000313" key="2">
    <source>
        <dbReference type="EMBL" id="KAF2766394.1"/>
    </source>
</evidence>
<dbReference type="OrthoDB" id="5086500at2759"/>
<protein>
    <recommendedName>
        <fullName evidence="4">Concanavalin A-like lectin/glucanase</fullName>
    </recommendedName>
</protein>
<proteinExistence type="predicted"/>
<feature type="transmembrane region" description="Helical" evidence="1">
    <location>
        <begin position="50"/>
        <end position="71"/>
    </location>
</feature>
<evidence type="ECO:0008006" key="4">
    <source>
        <dbReference type="Google" id="ProtNLM"/>
    </source>
</evidence>
<evidence type="ECO:0000256" key="1">
    <source>
        <dbReference type="SAM" id="Phobius"/>
    </source>
</evidence>
<gene>
    <name evidence="2" type="ORF">EJ03DRAFT_178715</name>
</gene>
<keyword evidence="1" id="KW-1133">Transmembrane helix</keyword>